<gene>
    <name evidence="3" type="ORF">PFISCL1PPCAC_2482</name>
</gene>
<reference evidence="3" key="1">
    <citation type="submission" date="2023-10" db="EMBL/GenBank/DDBJ databases">
        <title>Genome assembly of Pristionchus species.</title>
        <authorList>
            <person name="Yoshida K."/>
            <person name="Sommer R.J."/>
        </authorList>
    </citation>
    <scope>NUCLEOTIDE SEQUENCE</scope>
    <source>
        <strain evidence="3">RS5133</strain>
    </source>
</reference>
<evidence type="ECO:0008006" key="5">
    <source>
        <dbReference type="Google" id="ProtNLM"/>
    </source>
</evidence>
<evidence type="ECO:0000256" key="1">
    <source>
        <dbReference type="SAM" id="MobiDB-lite"/>
    </source>
</evidence>
<dbReference type="AlphaFoldDB" id="A0AAV5UY77"/>
<keyword evidence="2" id="KW-0472">Membrane</keyword>
<feature type="region of interest" description="Disordered" evidence="1">
    <location>
        <begin position="1"/>
        <end position="35"/>
    </location>
</feature>
<dbReference type="Proteomes" id="UP001432322">
    <property type="component" value="Unassembled WGS sequence"/>
</dbReference>
<dbReference type="PANTHER" id="PTHR47520:SF13">
    <property type="entry name" value="PROTEIN CBG10012"/>
    <property type="match status" value="1"/>
</dbReference>
<feature type="transmembrane region" description="Helical" evidence="2">
    <location>
        <begin position="224"/>
        <end position="247"/>
    </location>
</feature>
<sequence>SSRVEGSHSSSRSDGKTGSSFAHSNTGNTPLVKSTSISSYHGSSVDAWHFRGDGDSGKKSTELPIKINSSHIYNSIITKDSFSSTFKSFTGTEPEFEPQINSLNFSSSSTDSIKIPLKILDTARPVAIGNAPQYFFWGNNSLPSKTMEGCFNFTTSNSNEEVSLCDVKEMDRCTASISELPHFTPFKFLAVDGQRITQFAWLCPKGQICCGWECCDTVTWTKRIIIVLSIIAILILLGVIGFGVLYWPCYCEDQKMQREVMENIKKTDPMNRCNNVKITSPPVYEKLLRSPRKYNSKNSS</sequence>
<evidence type="ECO:0000313" key="3">
    <source>
        <dbReference type="EMBL" id="GMT11185.1"/>
    </source>
</evidence>
<dbReference type="EMBL" id="BTSY01000001">
    <property type="protein sequence ID" value="GMT11185.1"/>
    <property type="molecule type" value="Genomic_DNA"/>
</dbReference>
<protein>
    <recommendedName>
        <fullName evidence="5">CX domain-containing protein</fullName>
    </recommendedName>
</protein>
<name>A0AAV5UY77_9BILA</name>
<accession>A0AAV5UY77</accession>
<keyword evidence="4" id="KW-1185">Reference proteome</keyword>
<keyword evidence="2" id="KW-1133">Transmembrane helix</keyword>
<keyword evidence="2" id="KW-0812">Transmembrane</keyword>
<comment type="caution">
    <text evidence="3">The sequence shown here is derived from an EMBL/GenBank/DDBJ whole genome shotgun (WGS) entry which is preliminary data.</text>
</comment>
<feature type="compositionally biased region" description="Polar residues" evidence="1">
    <location>
        <begin position="21"/>
        <end position="35"/>
    </location>
</feature>
<evidence type="ECO:0000313" key="4">
    <source>
        <dbReference type="Proteomes" id="UP001432322"/>
    </source>
</evidence>
<feature type="non-terminal residue" evidence="3">
    <location>
        <position position="1"/>
    </location>
</feature>
<organism evidence="3 4">
    <name type="scientific">Pristionchus fissidentatus</name>
    <dbReference type="NCBI Taxonomy" id="1538716"/>
    <lineage>
        <taxon>Eukaryota</taxon>
        <taxon>Metazoa</taxon>
        <taxon>Ecdysozoa</taxon>
        <taxon>Nematoda</taxon>
        <taxon>Chromadorea</taxon>
        <taxon>Rhabditida</taxon>
        <taxon>Rhabditina</taxon>
        <taxon>Diplogasteromorpha</taxon>
        <taxon>Diplogasteroidea</taxon>
        <taxon>Neodiplogasteridae</taxon>
        <taxon>Pristionchus</taxon>
    </lineage>
</organism>
<dbReference type="PANTHER" id="PTHR47520">
    <property type="entry name" value="CX DOMAIN-CONTAINING PROTEIN-RELATED"/>
    <property type="match status" value="1"/>
</dbReference>
<evidence type="ECO:0000256" key="2">
    <source>
        <dbReference type="SAM" id="Phobius"/>
    </source>
</evidence>
<proteinExistence type="predicted"/>
<feature type="compositionally biased region" description="Low complexity" evidence="1">
    <location>
        <begin position="1"/>
        <end position="20"/>
    </location>
</feature>